<name>A0ABV6MHV2_9ACTN</name>
<feature type="region of interest" description="Disordered" evidence="1">
    <location>
        <begin position="1"/>
        <end position="32"/>
    </location>
</feature>
<sequence length="188" mass="20735">MTDTLERVVGDWPPEAREAAARTAERYGPPDEAMPSRLVWNRALPWKRVVVNRDPVEHRFPQPHNDRIEGWIDLSVPAEATADLAAFNGSIRVERTRGEVAIGCDVEPINFLALNLAHDLIRGRVGVEEARREYTEMVAGHMMGIAQPYTSGFAFELADAGAGTADADRPVARHKAPTVARGPARRHA</sequence>
<keyword evidence="3" id="KW-1185">Reference proteome</keyword>
<feature type="region of interest" description="Disordered" evidence="1">
    <location>
        <begin position="166"/>
        <end position="188"/>
    </location>
</feature>
<evidence type="ECO:0000313" key="3">
    <source>
        <dbReference type="Proteomes" id="UP001589867"/>
    </source>
</evidence>
<organism evidence="2 3">
    <name type="scientific">Phytohabitans kaempferiae</name>
    <dbReference type="NCBI Taxonomy" id="1620943"/>
    <lineage>
        <taxon>Bacteria</taxon>
        <taxon>Bacillati</taxon>
        <taxon>Actinomycetota</taxon>
        <taxon>Actinomycetes</taxon>
        <taxon>Micromonosporales</taxon>
        <taxon>Micromonosporaceae</taxon>
    </lineage>
</organism>
<evidence type="ECO:0000256" key="1">
    <source>
        <dbReference type="SAM" id="MobiDB-lite"/>
    </source>
</evidence>
<protein>
    <submittedName>
        <fullName evidence="2">Uncharacterized protein</fullName>
    </submittedName>
</protein>
<gene>
    <name evidence="2" type="ORF">ACFFIA_42035</name>
</gene>
<dbReference type="Proteomes" id="UP001589867">
    <property type="component" value="Unassembled WGS sequence"/>
</dbReference>
<evidence type="ECO:0000313" key="2">
    <source>
        <dbReference type="EMBL" id="MFC0534189.1"/>
    </source>
</evidence>
<accession>A0ABV6MHV2</accession>
<proteinExistence type="predicted"/>
<comment type="caution">
    <text evidence="2">The sequence shown here is derived from an EMBL/GenBank/DDBJ whole genome shotgun (WGS) entry which is preliminary data.</text>
</comment>
<reference evidence="2 3" key="1">
    <citation type="submission" date="2024-09" db="EMBL/GenBank/DDBJ databases">
        <authorList>
            <person name="Sun Q."/>
            <person name="Mori K."/>
        </authorList>
    </citation>
    <scope>NUCLEOTIDE SEQUENCE [LARGE SCALE GENOMIC DNA]</scope>
    <source>
        <strain evidence="2 3">TBRC 3947</strain>
    </source>
</reference>
<dbReference type="EMBL" id="JBHLUH010000104">
    <property type="protein sequence ID" value="MFC0534189.1"/>
    <property type="molecule type" value="Genomic_DNA"/>
</dbReference>
<dbReference type="RefSeq" id="WP_377262742.1">
    <property type="nucleotide sequence ID" value="NZ_JBHLUH010000104.1"/>
</dbReference>
<feature type="compositionally biased region" description="Basic and acidic residues" evidence="1">
    <location>
        <begin position="1"/>
        <end position="29"/>
    </location>
</feature>